<dbReference type="InterPro" id="IPR038717">
    <property type="entry name" value="Tc1-like_DDE_dom"/>
</dbReference>
<dbReference type="InterPro" id="IPR036397">
    <property type="entry name" value="RNaseH_sf"/>
</dbReference>
<evidence type="ECO:0000313" key="4">
    <source>
        <dbReference type="EnsemblFungi" id="PTTG_26998-t43_1-p1"/>
    </source>
</evidence>
<feature type="region of interest" description="Disordered" evidence="1">
    <location>
        <begin position="1"/>
        <end position="27"/>
    </location>
</feature>
<dbReference type="Proteomes" id="UP000005240">
    <property type="component" value="Unassembled WGS sequence"/>
</dbReference>
<keyword evidence="5" id="KW-1185">Reference proteome</keyword>
<gene>
    <name evidence="3" type="ORF">PTTG_26998</name>
</gene>
<dbReference type="EMBL" id="ADAS02000040">
    <property type="protein sequence ID" value="OAV94354.1"/>
    <property type="molecule type" value="Genomic_DNA"/>
</dbReference>
<dbReference type="PANTHER" id="PTHR46564">
    <property type="entry name" value="TRANSPOSASE"/>
    <property type="match status" value="1"/>
</dbReference>
<feature type="compositionally biased region" description="Polar residues" evidence="1">
    <location>
        <begin position="17"/>
        <end position="26"/>
    </location>
</feature>
<protein>
    <submittedName>
        <fullName evidence="4">DDE_3 domain-containing protein</fullName>
    </submittedName>
</protein>
<proteinExistence type="predicted"/>
<reference evidence="3" key="1">
    <citation type="submission" date="2009-11" db="EMBL/GenBank/DDBJ databases">
        <authorList>
            <consortium name="The Broad Institute Genome Sequencing Platform"/>
            <person name="Ward D."/>
            <person name="Feldgarden M."/>
            <person name="Earl A."/>
            <person name="Young S.K."/>
            <person name="Zeng Q."/>
            <person name="Koehrsen M."/>
            <person name="Alvarado L."/>
            <person name="Berlin A."/>
            <person name="Bochicchio J."/>
            <person name="Borenstein D."/>
            <person name="Chapman S.B."/>
            <person name="Chen Z."/>
            <person name="Engels R."/>
            <person name="Freedman E."/>
            <person name="Gellesch M."/>
            <person name="Goldberg J."/>
            <person name="Griggs A."/>
            <person name="Gujja S."/>
            <person name="Heilman E."/>
            <person name="Heiman D."/>
            <person name="Hepburn T."/>
            <person name="Howarth C."/>
            <person name="Jen D."/>
            <person name="Larson L."/>
            <person name="Lewis B."/>
            <person name="Mehta T."/>
            <person name="Park D."/>
            <person name="Pearson M."/>
            <person name="Roberts A."/>
            <person name="Saif S."/>
            <person name="Shea T."/>
            <person name="Shenoy N."/>
            <person name="Sisk P."/>
            <person name="Stolte C."/>
            <person name="Sykes S."/>
            <person name="Thomson T."/>
            <person name="Walk T."/>
            <person name="White J."/>
            <person name="Yandava C."/>
            <person name="Izard J."/>
            <person name="Baranova O.V."/>
            <person name="Blanton J.M."/>
            <person name="Tanner A.C."/>
            <person name="Dewhirst F.E."/>
            <person name="Haas B."/>
            <person name="Nusbaum C."/>
            <person name="Birren B."/>
        </authorList>
    </citation>
    <scope>NUCLEOTIDE SEQUENCE [LARGE SCALE GENOMIC DNA]</scope>
    <source>
        <strain evidence="3">1-1 BBBD Race 1</strain>
    </source>
</reference>
<dbReference type="Pfam" id="PF13358">
    <property type="entry name" value="DDE_3"/>
    <property type="match status" value="1"/>
</dbReference>
<feature type="domain" description="Tc1-like transposase DDE" evidence="2">
    <location>
        <begin position="239"/>
        <end position="295"/>
    </location>
</feature>
<organism evidence="3">
    <name type="scientific">Puccinia triticina (isolate 1-1 / race 1 (BBBD))</name>
    <name type="common">Brown leaf rust fungus</name>
    <dbReference type="NCBI Taxonomy" id="630390"/>
    <lineage>
        <taxon>Eukaryota</taxon>
        <taxon>Fungi</taxon>
        <taxon>Dikarya</taxon>
        <taxon>Basidiomycota</taxon>
        <taxon>Pucciniomycotina</taxon>
        <taxon>Pucciniomycetes</taxon>
        <taxon>Pucciniales</taxon>
        <taxon>Pucciniaceae</taxon>
        <taxon>Puccinia</taxon>
    </lineage>
</organism>
<dbReference type="AlphaFoldDB" id="A0A180GP97"/>
<sequence length="334" mass="37488">MPPRPSPTSPPNRTQPHSSWTASQPSRIPIPNRLQRFLLLSFQSSWFLNHTKKKIPLPVAEIKPSVSAINPTRDLAVFTFGPISSDNKVFVKYTPEVKVIVVKLSQRGMPLAKINTTIDQNVDVVRDPALYLNRGRPLAFSCKEAEFVLMALRAVPTLYLDEMQSHIQAITGTRHPISTIVAELKTWLLLTKKVAQTYNTNQDKVARFRYTDRIGHFPPEYLVFLAFPQMPAMNPFPGWKSILLMDNAQIHHGVEIAQICAAAGVLLMYLPTYSPDYNPIEKVFAVLKSQLKRHKVLTGSRADAKIIKEFLPTFVTPGLMRGLFLGSGYSAGQQ</sequence>
<dbReference type="VEuPathDB" id="FungiDB:PTTG_26998"/>
<dbReference type="GO" id="GO:0003676">
    <property type="term" value="F:nucleic acid binding"/>
    <property type="evidence" value="ECO:0007669"/>
    <property type="project" value="InterPro"/>
</dbReference>
<accession>A0A180GP97</accession>
<dbReference type="Gene3D" id="3.30.420.10">
    <property type="entry name" value="Ribonuclease H-like superfamily/Ribonuclease H"/>
    <property type="match status" value="1"/>
</dbReference>
<name>A0A180GP97_PUCT1</name>
<evidence type="ECO:0000256" key="1">
    <source>
        <dbReference type="SAM" id="MobiDB-lite"/>
    </source>
</evidence>
<feature type="compositionally biased region" description="Pro residues" evidence="1">
    <location>
        <begin position="1"/>
        <end position="10"/>
    </location>
</feature>
<dbReference type="EnsemblFungi" id="PTTG_26998-t43_1">
    <property type="protein sequence ID" value="PTTG_26998-t43_1-p1"/>
    <property type="gene ID" value="PTTG_26998"/>
</dbReference>
<dbReference type="PANTHER" id="PTHR46564:SF1">
    <property type="entry name" value="TRANSPOSASE"/>
    <property type="match status" value="1"/>
</dbReference>
<dbReference type="OrthoDB" id="2266637at2759"/>
<dbReference type="STRING" id="630390.A0A180GP97"/>
<evidence type="ECO:0000313" key="5">
    <source>
        <dbReference type="Proteomes" id="UP000005240"/>
    </source>
</evidence>
<evidence type="ECO:0000313" key="3">
    <source>
        <dbReference type="EMBL" id="OAV94354.1"/>
    </source>
</evidence>
<reference evidence="4" key="4">
    <citation type="submission" date="2025-05" db="UniProtKB">
        <authorList>
            <consortium name="EnsemblFungi"/>
        </authorList>
    </citation>
    <scope>IDENTIFICATION</scope>
    <source>
        <strain evidence="4">isolate 1-1 / race 1 (BBBD)</strain>
    </source>
</reference>
<evidence type="ECO:0000259" key="2">
    <source>
        <dbReference type="Pfam" id="PF13358"/>
    </source>
</evidence>
<reference evidence="3" key="2">
    <citation type="submission" date="2016-05" db="EMBL/GenBank/DDBJ databases">
        <title>Comparative analysis highlights variable genome content of wheat rusts and divergence of the mating loci.</title>
        <authorList>
            <person name="Cuomo C.A."/>
            <person name="Bakkeren G."/>
            <person name="Szabo L."/>
            <person name="Khalil H."/>
            <person name="Joly D."/>
            <person name="Goldberg J."/>
            <person name="Young S."/>
            <person name="Zeng Q."/>
            <person name="Fellers J."/>
        </authorList>
    </citation>
    <scope>NUCLEOTIDE SEQUENCE [LARGE SCALE GENOMIC DNA]</scope>
    <source>
        <strain evidence="3">1-1 BBBD Race 1</strain>
    </source>
</reference>
<reference evidence="4 5" key="3">
    <citation type="journal article" date="2017" name="G3 (Bethesda)">
        <title>Comparative analysis highlights variable genome content of wheat rusts and divergence of the mating loci.</title>
        <authorList>
            <person name="Cuomo C.A."/>
            <person name="Bakkeren G."/>
            <person name="Khalil H.B."/>
            <person name="Panwar V."/>
            <person name="Joly D."/>
            <person name="Linning R."/>
            <person name="Sakthikumar S."/>
            <person name="Song X."/>
            <person name="Adiconis X."/>
            <person name="Fan L."/>
            <person name="Goldberg J.M."/>
            <person name="Levin J.Z."/>
            <person name="Young S."/>
            <person name="Zeng Q."/>
            <person name="Anikster Y."/>
            <person name="Bruce M."/>
            <person name="Wang M."/>
            <person name="Yin C."/>
            <person name="McCallum B."/>
            <person name="Szabo L.J."/>
            <person name="Hulbert S."/>
            <person name="Chen X."/>
            <person name="Fellers J.P."/>
        </authorList>
    </citation>
    <scope>NUCLEOTIDE SEQUENCE</scope>
    <source>
        <strain evidence="4">isolate 1-1 / race 1 (BBBD)</strain>
        <strain evidence="5">Isolate 1-1 / race 1 (BBBD)</strain>
    </source>
</reference>